<evidence type="ECO:0000256" key="5">
    <source>
        <dbReference type="ARBA" id="ARBA00038105"/>
    </source>
</evidence>
<dbReference type="Proteomes" id="UP001597308">
    <property type="component" value="Unassembled WGS sequence"/>
</dbReference>
<evidence type="ECO:0000256" key="6">
    <source>
        <dbReference type="SAM" id="MobiDB-lite"/>
    </source>
</evidence>
<evidence type="ECO:0000256" key="7">
    <source>
        <dbReference type="SAM" id="Phobius"/>
    </source>
</evidence>
<dbReference type="Pfam" id="PF00226">
    <property type="entry name" value="DnaJ"/>
    <property type="match status" value="1"/>
</dbReference>
<keyword evidence="10" id="KW-1185">Reference proteome</keyword>
<organism evidence="9 10">
    <name type="scientific">Methylopila henanensis</name>
    <dbReference type="NCBI Taxonomy" id="873516"/>
    <lineage>
        <taxon>Bacteria</taxon>
        <taxon>Pseudomonadati</taxon>
        <taxon>Pseudomonadota</taxon>
        <taxon>Alphaproteobacteria</taxon>
        <taxon>Hyphomicrobiales</taxon>
        <taxon>Methylopilaceae</taxon>
        <taxon>Methylopila</taxon>
    </lineage>
</organism>
<feature type="compositionally biased region" description="Gly residues" evidence="6">
    <location>
        <begin position="78"/>
        <end position="91"/>
    </location>
</feature>
<feature type="transmembrane region" description="Helical" evidence="7">
    <location>
        <begin position="54"/>
        <end position="72"/>
    </location>
</feature>
<feature type="domain" description="J" evidence="8">
    <location>
        <begin position="121"/>
        <end position="175"/>
    </location>
</feature>
<comment type="caution">
    <text evidence="9">The sequence shown here is derived from an EMBL/GenBank/DDBJ whole genome shotgun (WGS) entry which is preliminary data.</text>
</comment>
<reference evidence="10" key="1">
    <citation type="journal article" date="2019" name="Int. J. Syst. Evol. Microbiol.">
        <title>The Global Catalogue of Microorganisms (GCM) 10K type strain sequencing project: providing services to taxonomists for standard genome sequencing and annotation.</title>
        <authorList>
            <consortium name="The Broad Institute Genomics Platform"/>
            <consortium name="The Broad Institute Genome Sequencing Center for Infectious Disease"/>
            <person name="Wu L."/>
            <person name="Ma J."/>
        </authorList>
    </citation>
    <scope>NUCLEOTIDE SEQUENCE [LARGE SCALE GENOMIC DNA]</scope>
    <source>
        <strain evidence="10">KCTC 23707</strain>
    </source>
</reference>
<feature type="transmembrane region" description="Helical" evidence="7">
    <location>
        <begin position="6"/>
        <end position="22"/>
    </location>
</feature>
<comment type="subcellular location">
    <subcellularLocation>
        <location evidence="1">Membrane</location>
        <topology evidence="1">Single-pass membrane protein</topology>
    </subcellularLocation>
</comment>
<gene>
    <name evidence="9" type="ORF">ACFSCV_00735</name>
</gene>
<feature type="transmembrane region" description="Helical" evidence="7">
    <location>
        <begin position="29"/>
        <end position="48"/>
    </location>
</feature>
<dbReference type="SUPFAM" id="SSF46565">
    <property type="entry name" value="Chaperone J-domain"/>
    <property type="match status" value="1"/>
</dbReference>
<keyword evidence="2 7" id="KW-0812">Transmembrane</keyword>
<keyword evidence="3 7" id="KW-1133">Transmembrane helix</keyword>
<evidence type="ECO:0000256" key="4">
    <source>
        <dbReference type="ARBA" id="ARBA00023136"/>
    </source>
</evidence>
<protein>
    <submittedName>
        <fullName evidence="9">J domain-containing protein</fullName>
    </submittedName>
</protein>
<name>A0ABW4K227_9HYPH</name>
<dbReference type="InterPro" id="IPR001623">
    <property type="entry name" value="DnaJ_domain"/>
</dbReference>
<comment type="similarity">
    <text evidence="5">Belongs to the TIM14 family.</text>
</comment>
<dbReference type="CDD" id="cd06257">
    <property type="entry name" value="DnaJ"/>
    <property type="match status" value="1"/>
</dbReference>
<dbReference type="RefSeq" id="WP_378796033.1">
    <property type="nucleotide sequence ID" value="NZ_JBHUER010000001.1"/>
</dbReference>
<keyword evidence="4 7" id="KW-0472">Membrane</keyword>
<dbReference type="InterPro" id="IPR036869">
    <property type="entry name" value="J_dom_sf"/>
</dbReference>
<evidence type="ECO:0000256" key="2">
    <source>
        <dbReference type="ARBA" id="ARBA00022692"/>
    </source>
</evidence>
<dbReference type="Gene3D" id="1.10.287.110">
    <property type="entry name" value="DnaJ domain"/>
    <property type="match status" value="1"/>
</dbReference>
<dbReference type="PANTHER" id="PTHR12763:SF28">
    <property type="entry name" value="GEO10507P1-RELATED"/>
    <property type="match status" value="1"/>
</dbReference>
<evidence type="ECO:0000256" key="1">
    <source>
        <dbReference type="ARBA" id="ARBA00004167"/>
    </source>
</evidence>
<dbReference type="PROSITE" id="PS50076">
    <property type="entry name" value="DNAJ_2"/>
    <property type="match status" value="1"/>
</dbReference>
<evidence type="ECO:0000256" key="3">
    <source>
        <dbReference type="ARBA" id="ARBA00022989"/>
    </source>
</evidence>
<sequence>MIWILLGAMAVAAFLAVGRIVIRTDPRRLLRAVSFASSAAWAVGLALTLSGKPVFGLTLLGLGAMGLGLAALPKASGGRGASAGHGRGPSAGRGPDVEGDAHRRQSRGGGMSRPGVMTEQEAYQVLGLEPGASAEQIVRAHRTLMKKLHPDHGGTTALAARVNAARDLLMRPSHR</sequence>
<evidence type="ECO:0000313" key="10">
    <source>
        <dbReference type="Proteomes" id="UP001597308"/>
    </source>
</evidence>
<feature type="region of interest" description="Disordered" evidence="6">
    <location>
        <begin position="78"/>
        <end position="116"/>
    </location>
</feature>
<accession>A0ABW4K227</accession>
<dbReference type="PANTHER" id="PTHR12763">
    <property type="match status" value="1"/>
</dbReference>
<evidence type="ECO:0000313" key="9">
    <source>
        <dbReference type="EMBL" id="MFD1701521.1"/>
    </source>
</evidence>
<evidence type="ECO:0000259" key="8">
    <source>
        <dbReference type="PROSITE" id="PS50076"/>
    </source>
</evidence>
<dbReference type="SMART" id="SM00271">
    <property type="entry name" value="DnaJ"/>
    <property type="match status" value="1"/>
</dbReference>
<dbReference type="EMBL" id="JBHUER010000001">
    <property type="protein sequence ID" value="MFD1701521.1"/>
    <property type="molecule type" value="Genomic_DNA"/>
</dbReference>
<proteinExistence type="inferred from homology"/>